<comment type="subcellular location">
    <subcellularLocation>
        <location evidence="1">Cell membrane</location>
        <topology evidence="1">Multi-pass membrane protein</topology>
    </subcellularLocation>
</comment>
<keyword evidence="14" id="KW-1185">Reference proteome</keyword>
<evidence type="ECO:0000256" key="10">
    <source>
        <dbReference type="SAM" id="MobiDB-lite"/>
    </source>
</evidence>
<dbReference type="PANTHER" id="PTHR22914:SF16">
    <property type="entry name" value="CHITIN SYNTHASE 3"/>
    <property type="match status" value="1"/>
</dbReference>
<dbReference type="GO" id="GO:0030428">
    <property type="term" value="C:cell septum"/>
    <property type="evidence" value="ECO:0007669"/>
    <property type="project" value="TreeGrafter"/>
</dbReference>
<evidence type="ECO:0000256" key="5">
    <source>
        <dbReference type="ARBA" id="ARBA00022679"/>
    </source>
</evidence>
<evidence type="ECO:0000256" key="7">
    <source>
        <dbReference type="ARBA" id="ARBA00022989"/>
    </source>
</evidence>
<dbReference type="STRING" id="764103.G7E0Z7"/>
<keyword evidence="7 11" id="KW-1133">Transmembrane helix</keyword>
<name>G7E0Z7_MIXOS</name>
<accession>G7E0Z7</accession>
<reference evidence="13 14" key="2">
    <citation type="journal article" date="2012" name="Open Biol.">
        <title>Characteristics of nucleosomes and linker DNA regions on the genome of the basidiomycete Mixia osmundae revealed by mono- and dinucleosome mapping.</title>
        <authorList>
            <person name="Nishida H."/>
            <person name="Kondo S."/>
            <person name="Matsumoto T."/>
            <person name="Suzuki Y."/>
            <person name="Yoshikawa H."/>
            <person name="Taylor T.D."/>
            <person name="Sugiyama J."/>
        </authorList>
    </citation>
    <scope>NUCLEOTIDE SEQUENCE [LARGE SCALE GENOMIC DNA]</scope>
    <source>
        <strain evidence="14">CBS 9802 / IAM 14324 / JCM 22182 / KY 12970</strain>
    </source>
</reference>
<evidence type="ECO:0000256" key="6">
    <source>
        <dbReference type="ARBA" id="ARBA00022692"/>
    </source>
</evidence>
<dbReference type="GO" id="GO:0005886">
    <property type="term" value="C:plasma membrane"/>
    <property type="evidence" value="ECO:0007669"/>
    <property type="project" value="UniProtKB-SubCell"/>
</dbReference>
<feature type="region of interest" description="Disordered" evidence="10">
    <location>
        <begin position="290"/>
        <end position="317"/>
    </location>
</feature>
<proteinExistence type="predicted"/>
<keyword evidence="3" id="KW-1003">Cell membrane</keyword>
<dbReference type="GO" id="GO:0004100">
    <property type="term" value="F:chitin synthase activity"/>
    <property type="evidence" value="ECO:0007669"/>
    <property type="project" value="UniProtKB-EC"/>
</dbReference>
<feature type="transmembrane region" description="Helical" evidence="11">
    <location>
        <begin position="1422"/>
        <end position="1446"/>
    </location>
</feature>
<dbReference type="OrthoDB" id="370884at2759"/>
<dbReference type="InParanoid" id="G7E0Z7"/>
<reference evidence="13 14" key="1">
    <citation type="journal article" date="2011" name="J. Gen. Appl. Microbiol.">
        <title>Draft genome sequencing of the enigmatic basidiomycete Mixia osmundae.</title>
        <authorList>
            <person name="Nishida H."/>
            <person name="Nagatsuka Y."/>
            <person name="Sugiyama J."/>
        </authorList>
    </citation>
    <scope>NUCLEOTIDE SEQUENCE [LARGE SCALE GENOMIC DNA]</scope>
    <source>
        <strain evidence="14">CBS 9802 / IAM 14324 / JCM 22182 / KY 12970</strain>
    </source>
</reference>
<feature type="compositionally biased region" description="Polar residues" evidence="10">
    <location>
        <begin position="245"/>
        <end position="254"/>
    </location>
</feature>
<dbReference type="HOGENOM" id="CLU_002572_1_0_1"/>
<dbReference type="InterPro" id="IPR004835">
    <property type="entry name" value="Chitin_synth"/>
</dbReference>
<dbReference type="GO" id="GO:0006031">
    <property type="term" value="P:chitin biosynthetic process"/>
    <property type="evidence" value="ECO:0007669"/>
    <property type="project" value="TreeGrafter"/>
</dbReference>
<feature type="compositionally biased region" description="Basic and acidic residues" evidence="10">
    <location>
        <begin position="353"/>
        <end position="363"/>
    </location>
</feature>
<feature type="compositionally biased region" description="Polar residues" evidence="10">
    <location>
        <begin position="891"/>
        <end position="902"/>
    </location>
</feature>
<dbReference type="EMBL" id="BABT02000102">
    <property type="protein sequence ID" value="GAA96507.1"/>
    <property type="molecule type" value="Genomic_DNA"/>
</dbReference>
<feature type="region of interest" description="Disordered" evidence="10">
    <location>
        <begin position="919"/>
        <end position="950"/>
    </location>
</feature>
<dbReference type="CDD" id="cd04190">
    <property type="entry name" value="Chitin_synth_C"/>
    <property type="match status" value="1"/>
</dbReference>
<keyword evidence="4" id="KW-0328">Glycosyltransferase</keyword>
<feature type="compositionally biased region" description="Pro residues" evidence="10">
    <location>
        <begin position="1770"/>
        <end position="1780"/>
    </location>
</feature>
<feature type="compositionally biased region" description="Polar residues" evidence="10">
    <location>
        <begin position="1614"/>
        <end position="1625"/>
    </location>
</feature>
<evidence type="ECO:0000313" key="14">
    <source>
        <dbReference type="Proteomes" id="UP000009131"/>
    </source>
</evidence>
<feature type="compositionally biased region" description="Low complexity" evidence="10">
    <location>
        <begin position="261"/>
        <end position="271"/>
    </location>
</feature>
<dbReference type="PANTHER" id="PTHR22914">
    <property type="entry name" value="CHITIN SYNTHASE"/>
    <property type="match status" value="1"/>
</dbReference>
<evidence type="ECO:0000256" key="4">
    <source>
        <dbReference type="ARBA" id="ARBA00022676"/>
    </source>
</evidence>
<feature type="transmembrane region" description="Helical" evidence="11">
    <location>
        <begin position="1396"/>
        <end position="1416"/>
    </location>
</feature>
<keyword evidence="5" id="KW-0808">Transferase</keyword>
<dbReference type="EC" id="2.4.1.16" evidence="2"/>
<dbReference type="Proteomes" id="UP000009131">
    <property type="component" value="Unassembled WGS sequence"/>
</dbReference>
<keyword evidence="6 11" id="KW-0812">Transmembrane</keyword>
<feature type="region of interest" description="Disordered" evidence="10">
    <location>
        <begin position="388"/>
        <end position="422"/>
    </location>
</feature>
<evidence type="ECO:0000313" key="13">
    <source>
        <dbReference type="EMBL" id="GAA96507.1"/>
    </source>
</evidence>
<dbReference type="InterPro" id="IPR029044">
    <property type="entry name" value="Nucleotide-diphossugar_trans"/>
</dbReference>
<feature type="compositionally biased region" description="Polar residues" evidence="10">
    <location>
        <begin position="936"/>
        <end position="950"/>
    </location>
</feature>
<dbReference type="Pfam" id="PF03142">
    <property type="entry name" value="Chitin_synth_2"/>
    <property type="match status" value="1"/>
</dbReference>
<feature type="compositionally biased region" description="Polar residues" evidence="10">
    <location>
        <begin position="334"/>
        <end position="343"/>
    </location>
</feature>
<evidence type="ECO:0000256" key="2">
    <source>
        <dbReference type="ARBA" id="ARBA00012543"/>
    </source>
</evidence>
<feature type="compositionally biased region" description="Basic and acidic residues" evidence="10">
    <location>
        <begin position="1645"/>
        <end position="1655"/>
    </location>
</feature>
<protein>
    <recommendedName>
        <fullName evidence="2">chitin synthase</fullName>
        <ecNumber evidence="2">2.4.1.16</ecNumber>
    </recommendedName>
</protein>
<keyword evidence="9" id="KW-0325">Glycoprotein</keyword>
<feature type="domain" description="Chitin synthase 4-like" evidence="12">
    <location>
        <begin position="699"/>
        <end position="779"/>
    </location>
</feature>
<sequence length="1780" mass="197134">MLTRDNPRDEIDIGRRVKTRLARVLFITCIALVAPHLSFDRLGPTAFPLIFAVRLVGGYDLKLAAKPCLAEKFEQLIFVSAGSTNVGRLSSRTFSLLGRAPQQVRCHIPAHGRINRPDTVRLALCRLSLVELGNTRDQALQQSGDRSRTWKNLRHFTFFRYTETKGCKDSRQDCQLNKMSSYNWTGNGASDGQRGRPARQAQPANTPFFAGAPDRPERQRPSSADLNPYGSQQSSNSSNEDDKMSSSTLANSASRGVPLHSDSSSSIQSKSPFMHNNDVRSALPTLPILTASGPQQSYRGESRPNLHPQFTDDNVRPAGAKGLAGARFTPTAMQSGNAYSANNDGVRRKKSLVRPDREKIDPGHRLYNYRNHAAAMQADGTGRVGYSTTGNHPNTAPTQPKQTVSMSGNVRPGAPNYAVRSNPVRSAAAATVEGLRRGRSILAREEGMANESGLNFLKRGPTRTGSASKADILADRRRQRIPEEKGKNGKAPLGPWMIYCNIITCCCPGFLLSGCGLRTRDRQRAWREKIGLLGIIFALMAGVGFLTFGFTQSVCGKQPLRYRAGTVQGGSMIYHGYDYSMDKFDHPAAAGIAGGIGNNPLYSNFNAGSKDGSFLFQNVNQKCKGIITPAAGTGIPVDAEGNMGWYFPCNIYDQYLGSSMPNKTGYATGTLCHTASDARTLFEQTTTQEVIGMQRQGPVYYTWDDIKNDTRNLGVYQEHVLDFDLIKWLDRSQVDYPTFYDSLANGNTSYSGRDITMQIFRDSQRDLINCLIDTIKVGVVDTKTIGCMAADVVLYVSLVFIVGVVTIRFAMAVIFGWFLSWRLGAFRNESLEQRRTRAAAIEQWTDDIYRPAPARYRPNVPKSAKQARKSMLPTKSRFSSAVQAPPKQNRDFTPSSDPRRSMAQTASVYGLPGNNSKAKFASGLRSSPPSSPIKGSRSSQSLGFYSKDSYGQSRRSSLSAEGIMGSCPFPLYGVVPQPPKDYMPFNFPLAHAICLVTAYSESVEGLRTTLDSLATTDYPNSHKVILVIADGLVKGSGNKLTTPDIVLSMMRDLVVPRQDVEAHSYVAIADGHKRHNYAKVYAGFYDYDDDTVETSKQQRVPMVLVAKTGNELEQNDAKPGNRGKRDSQMVLMAFLQKVMFDERMTPFEYEFFNSIWRCTGVSPDQYEVTLMVDADTKVFPDSLTRMTACMVHDPEIMGLCGETKIANKGDTWVTAIQVFEYYISHHLTKAFESMFGGVTCLPGCFSMYRIKAPKGADGYWVPILANPDIVEHYSENVVDTLHKKNLLLLGEDRYLTTLMLKTFPKRKMMFCPQAVCKTVVPDTFRVLLSQRRRWINSTIHNLFELLLVRDLCGTFCFSMQFVVFMELAGTMVLPAAIAFTIFLLVKTALPTKPKPIIPLILLGIILGLPGLLIVVTSRRVTYLGWMLIYLFSLPIWNFVLPTYAYWNMNDFSWGETRKIIGVGADKGNHGDKEGVFDSTMITMKRWTEWERDRRFRSGTQSRESIYEYRSASPKRLPNDRHSIVSSADTMPNAAPAVGPENYTKGGQIQYNEISRPLFSPQQVPGYQDYDSSPRAMPVRRPESVAVLELPAPLASQAGSAGLYDPPFDDHSSRSWDVSSRDQASTPDLPGVVRRFTGAPPSAARTQEEYPRHPSDNYDSDDVEREHILDHHVSPVVSPTMGSMAFESVSNNPYAAHLRSESQDASRPMTDQPAQAGGLRESISSRFAPVSLVDDGPTPSESGDIRVVQRQRRSSSNQHLRGASYNEPISPSLPPGAGPAR</sequence>
<feature type="transmembrane region" description="Helical" evidence="11">
    <location>
        <begin position="21"/>
        <end position="39"/>
    </location>
</feature>
<dbReference type="SUPFAM" id="SSF53448">
    <property type="entry name" value="Nucleotide-diphospho-sugar transferases"/>
    <property type="match status" value="1"/>
</dbReference>
<evidence type="ECO:0000256" key="1">
    <source>
        <dbReference type="ARBA" id="ARBA00004651"/>
    </source>
</evidence>
<feature type="region of interest" description="Disordered" evidence="10">
    <location>
        <begin position="853"/>
        <end position="902"/>
    </location>
</feature>
<feature type="transmembrane region" description="Helical" evidence="11">
    <location>
        <begin position="496"/>
        <end position="518"/>
    </location>
</feature>
<feature type="compositionally biased region" description="Polar residues" evidence="10">
    <location>
        <begin position="388"/>
        <end position="408"/>
    </location>
</feature>
<feature type="region of interest" description="Disordered" evidence="10">
    <location>
        <begin position="334"/>
        <end position="363"/>
    </location>
</feature>
<evidence type="ECO:0000256" key="8">
    <source>
        <dbReference type="ARBA" id="ARBA00023136"/>
    </source>
</evidence>
<gene>
    <name evidence="13" type="primary">Mo03175</name>
    <name evidence="13" type="ORF">E5Q_03175</name>
</gene>
<dbReference type="RefSeq" id="XP_014567448.1">
    <property type="nucleotide sequence ID" value="XM_014711962.1"/>
</dbReference>
<comment type="caution">
    <text evidence="13">The sequence shown here is derived from an EMBL/GenBank/DDBJ whole genome shotgun (WGS) entry which is preliminary data.</text>
</comment>
<keyword evidence="8 11" id="KW-0472">Membrane</keyword>
<dbReference type="OMA" id="DIMGLCG"/>
<evidence type="ECO:0000256" key="9">
    <source>
        <dbReference type="ARBA" id="ARBA00023180"/>
    </source>
</evidence>
<dbReference type="InterPro" id="IPR054295">
    <property type="entry name" value="CHS4-like_dom"/>
</dbReference>
<dbReference type="Pfam" id="PF22997">
    <property type="entry name" value="CHS4"/>
    <property type="match status" value="1"/>
</dbReference>
<evidence type="ECO:0000256" key="3">
    <source>
        <dbReference type="ARBA" id="ARBA00022475"/>
    </source>
</evidence>
<evidence type="ECO:0000259" key="12">
    <source>
        <dbReference type="Pfam" id="PF22997"/>
    </source>
</evidence>
<dbReference type="eggNOG" id="KOG2571">
    <property type="taxonomic scope" value="Eukaryota"/>
</dbReference>
<feature type="transmembrane region" description="Helical" evidence="11">
    <location>
        <begin position="1371"/>
        <end position="1389"/>
    </location>
</feature>
<feature type="transmembrane region" description="Helical" evidence="11">
    <location>
        <begin position="792"/>
        <end position="819"/>
    </location>
</feature>
<feature type="region of interest" description="Disordered" evidence="10">
    <location>
        <begin position="1597"/>
        <end position="1660"/>
    </location>
</feature>
<evidence type="ECO:0000256" key="11">
    <source>
        <dbReference type="SAM" id="Phobius"/>
    </source>
</evidence>
<feature type="region of interest" description="Disordered" evidence="10">
    <location>
        <begin position="1696"/>
        <end position="1780"/>
    </location>
</feature>
<feature type="transmembrane region" description="Helical" evidence="11">
    <location>
        <begin position="530"/>
        <end position="550"/>
    </location>
</feature>
<organism evidence="13 14">
    <name type="scientific">Mixia osmundae (strain CBS 9802 / IAM 14324 / JCM 22182 / KY 12970)</name>
    <dbReference type="NCBI Taxonomy" id="764103"/>
    <lineage>
        <taxon>Eukaryota</taxon>
        <taxon>Fungi</taxon>
        <taxon>Dikarya</taxon>
        <taxon>Basidiomycota</taxon>
        <taxon>Pucciniomycotina</taxon>
        <taxon>Mixiomycetes</taxon>
        <taxon>Mixiales</taxon>
        <taxon>Mixiaceae</taxon>
        <taxon>Mixia</taxon>
    </lineage>
</organism>
<feature type="region of interest" description="Disordered" evidence="10">
    <location>
        <begin position="185"/>
        <end position="278"/>
    </location>
</feature>